<evidence type="ECO:0000256" key="4">
    <source>
        <dbReference type="ARBA" id="ARBA00022801"/>
    </source>
</evidence>
<evidence type="ECO:0000256" key="7">
    <source>
        <dbReference type="ARBA" id="ARBA00061580"/>
    </source>
</evidence>
<dbReference type="PANTHER" id="PTHR34217:SF1">
    <property type="entry name" value="CARBOXYPEPTIDASE 1"/>
    <property type="match status" value="1"/>
</dbReference>
<dbReference type="GO" id="GO:0004181">
    <property type="term" value="F:metallocarboxypeptidase activity"/>
    <property type="evidence" value="ECO:0007669"/>
    <property type="project" value="UniProtKB-UniRule"/>
</dbReference>
<keyword evidence="2 8" id="KW-0645">Protease</keyword>
<evidence type="ECO:0000256" key="10">
    <source>
        <dbReference type="PIRSR" id="PIRSR006615-2"/>
    </source>
</evidence>
<organism evidence="11">
    <name type="scientific">Desulfobacca acetoxidans</name>
    <dbReference type="NCBI Taxonomy" id="60893"/>
    <lineage>
        <taxon>Bacteria</taxon>
        <taxon>Pseudomonadati</taxon>
        <taxon>Thermodesulfobacteriota</taxon>
        <taxon>Desulfobaccia</taxon>
        <taxon>Desulfobaccales</taxon>
        <taxon>Desulfobaccaceae</taxon>
        <taxon>Desulfobacca</taxon>
    </lineage>
</organism>
<comment type="cofactor">
    <cofactor evidence="9">
        <name>Zn(2+)</name>
        <dbReference type="ChEBI" id="CHEBI:29105"/>
    </cofactor>
    <text evidence="9">Binds 1 zinc ion per subunit.</text>
</comment>
<dbReference type="SUPFAM" id="SSF55486">
    <property type="entry name" value="Metalloproteases ('zincins'), catalytic domain"/>
    <property type="match status" value="1"/>
</dbReference>
<name>A0A7V6A3U2_9BACT</name>
<evidence type="ECO:0000256" key="6">
    <source>
        <dbReference type="ARBA" id="ARBA00052755"/>
    </source>
</evidence>
<feature type="binding site" evidence="9">
    <location>
        <position position="297"/>
    </location>
    <ligand>
        <name>Zn(2+)</name>
        <dbReference type="ChEBI" id="CHEBI:29105"/>
        <note>catalytic</note>
    </ligand>
</feature>
<keyword evidence="3 8" id="KW-0479">Metal-binding</keyword>
<gene>
    <name evidence="11" type="ORF">ENV52_08045</name>
</gene>
<keyword evidence="5 8" id="KW-0482">Metalloprotease</keyword>
<dbReference type="PANTHER" id="PTHR34217">
    <property type="entry name" value="METAL-DEPENDENT CARBOXYPEPTIDASE"/>
    <property type="match status" value="1"/>
</dbReference>
<dbReference type="AlphaFoldDB" id="A0A7V6A3U2"/>
<keyword evidence="1 8" id="KW-0121">Carboxypeptidase</keyword>
<dbReference type="CDD" id="cd06460">
    <property type="entry name" value="M32_Taq"/>
    <property type="match status" value="1"/>
</dbReference>
<keyword evidence="4 8" id="KW-0378">Hydrolase</keyword>
<dbReference type="FunFam" id="1.10.1370.30:FF:000003">
    <property type="entry name" value="Thermostable carboxypeptidase 1"/>
    <property type="match status" value="1"/>
</dbReference>
<comment type="similarity">
    <text evidence="7 8">Belongs to the peptidase M32 family.</text>
</comment>
<dbReference type="InterPro" id="IPR001333">
    <property type="entry name" value="Peptidase_M32_Taq"/>
</dbReference>
<evidence type="ECO:0000256" key="9">
    <source>
        <dbReference type="PIRSR" id="PIRSR006615-1"/>
    </source>
</evidence>
<evidence type="ECO:0000256" key="3">
    <source>
        <dbReference type="ARBA" id="ARBA00022723"/>
    </source>
</evidence>
<dbReference type="PRINTS" id="PR00998">
    <property type="entry name" value="CRBOXYPTASET"/>
</dbReference>
<dbReference type="PROSITE" id="PS52034">
    <property type="entry name" value="PEPTIDASE_M32"/>
    <property type="match status" value="1"/>
</dbReference>
<dbReference type="Gene3D" id="1.10.1370.30">
    <property type="match status" value="1"/>
</dbReference>
<dbReference type="GO" id="GO:0006508">
    <property type="term" value="P:proteolysis"/>
    <property type="evidence" value="ECO:0007669"/>
    <property type="project" value="UniProtKB-UniRule"/>
</dbReference>
<sequence>MTPEESYRWLADHSRETALLISVEQLLGWDQRTCIPPKGHAYRAQELALLARLVHERLTDPRVGEHLERVEGSNLTADPESAEAVNIREWRRTYDRITRIPRDLAVALAKAGADGQTAWEEARPNNDWRGFQPFLERLLDLSRQQAEALGYTTEPYDALLDGYEVGETAAGLEQLFVSLRKFLVGLLDAIQGSRRKPDETIVHRHFPRILQEQLCREAVTRIGYDFAAGRLDPTAHPFSTGLGPGDVRITTRYDENFFNCAFFGAMHEAGHALYNQGLPPEHWGTPRGEDVSLGIHESQSRMWENMVCRSLGFWQGFFPRTQEVFPALRDVALKDFYRAINRVAPSLIRVEADEVTYNLHIIMRFDLERILINGDLEVRDLPLAWNAKVQEYLGLTPPDDREGVLQDVHWASGAFGYFPTYSLGNIYAAQFFAKADEELGGLEERFAKGEFGPFLQWLRANIHSQGMRYRPRDLVRRVTGEERNARYLQDYLARKFNDLYGLK</sequence>
<dbReference type="GO" id="GO:0008270">
    <property type="term" value="F:zinc ion binding"/>
    <property type="evidence" value="ECO:0007669"/>
    <property type="project" value="UniProtKB-ARBA"/>
</dbReference>
<comment type="catalytic activity">
    <reaction evidence="6 8">
        <text>Release of a C-terminal amino acid with broad specificity, except for -Pro.</text>
        <dbReference type="EC" id="3.4.17.19"/>
    </reaction>
</comment>
<keyword evidence="9" id="KW-0862">Zinc</keyword>
<feature type="binding site" evidence="9">
    <location>
        <position position="267"/>
    </location>
    <ligand>
        <name>Zn(2+)</name>
        <dbReference type="ChEBI" id="CHEBI:29105"/>
        <note>catalytic</note>
    </ligand>
</feature>
<proteinExistence type="inferred from homology"/>
<dbReference type="Pfam" id="PF02074">
    <property type="entry name" value="Peptidase_M32"/>
    <property type="match status" value="1"/>
</dbReference>
<comment type="function">
    <text evidence="8">Broad specificity carboxypetidase that releases amino acids sequentially from the C-terminus, including neutral, aromatic, polar and basic residues.</text>
</comment>
<evidence type="ECO:0000256" key="1">
    <source>
        <dbReference type="ARBA" id="ARBA00022645"/>
    </source>
</evidence>
<feature type="binding site" evidence="9">
    <location>
        <position position="271"/>
    </location>
    <ligand>
        <name>Zn(2+)</name>
        <dbReference type="ChEBI" id="CHEBI:29105"/>
        <note>catalytic</note>
    </ligand>
</feature>
<dbReference type="EMBL" id="DTGR01000132">
    <property type="protein sequence ID" value="HHS29635.1"/>
    <property type="molecule type" value="Genomic_DNA"/>
</dbReference>
<evidence type="ECO:0000256" key="8">
    <source>
        <dbReference type="PIRNR" id="PIRNR006615"/>
    </source>
</evidence>
<evidence type="ECO:0000313" key="11">
    <source>
        <dbReference type="EMBL" id="HHS29635.1"/>
    </source>
</evidence>
<protein>
    <recommendedName>
        <fullName evidence="8">Metal-dependent carboxypeptidase</fullName>
        <ecNumber evidence="8">3.4.17.19</ecNumber>
    </recommendedName>
</protein>
<evidence type="ECO:0000256" key="2">
    <source>
        <dbReference type="ARBA" id="ARBA00022670"/>
    </source>
</evidence>
<feature type="active site" description="Proton donor/acceptor" evidence="10">
    <location>
        <position position="268"/>
    </location>
</feature>
<evidence type="ECO:0000256" key="5">
    <source>
        <dbReference type="ARBA" id="ARBA00023049"/>
    </source>
</evidence>
<reference evidence="11" key="1">
    <citation type="journal article" date="2020" name="mSystems">
        <title>Genome- and Community-Level Interaction Insights into Carbon Utilization and Element Cycling Functions of Hydrothermarchaeota in Hydrothermal Sediment.</title>
        <authorList>
            <person name="Zhou Z."/>
            <person name="Liu Y."/>
            <person name="Xu W."/>
            <person name="Pan J."/>
            <person name="Luo Z.H."/>
            <person name="Li M."/>
        </authorList>
    </citation>
    <scope>NUCLEOTIDE SEQUENCE [LARGE SCALE GENOMIC DNA]</scope>
    <source>
        <strain evidence="11">SpSt-767</strain>
    </source>
</reference>
<dbReference type="EC" id="3.4.17.19" evidence="8"/>
<dbReference type="PIRSF" id="PIRSF006615">
    <property type="entry name" value="Zn_crbxpep_Taq"/>
    <property type="match status" value="1"/>
</dbReference>
<comment type="caution">
    <text evidence="11">The sequence shown here is derived from an EMBL/GenBank/DDBJ whole genome shotgun (WGS) entry which is preliminary data.</text>
</comment>
<accession>A0A7V6A3U2</accession>